<evidence type="ECO:0000313" key="2">
    <source>
        <dbReference type="Proteomes" id="UP000814033"/>
    </source>
</evidence>
<protein>
    <submittedName>
        <fullName evidence="1">Uncharacterized protein</fullName>
    </submittedName>
</protein>
<reference evidence="1" key="2">
    <citation type="journal article" date="2022" name="New Phytol.">
        <title>Evolutionary transition to the ectomycorrhizal habit in the genomes of a hyperdiverse lineage of mushroom-forming fungi.</title>
        <authorList>
            <person name="Looney B."/>
            <person name="Miyauchi S."/>
            <person name="Morin E."/>
            <person name="Drula E."/>
            <person name="Courty P.E."/>
            <person name="Kohler A."/>
            <person name="Kuo A."/>
            <person name="LaButti K."/>
            <person name="Pangilinan J."/>
            <person name="Lipzen A."/>
            <person name="Riley R."/>
            <person name="Andreopoulos W."/>
            <person name="He G."/>
            <person name="Johnson J."/>
            <person name="Nolan M."/>
            <person name="Tritt A."/>
            <person name="Barry K.W."/>
            <person name="Grigoriev I.V."/>
            <person name="Nagy L.G."/>
            <person name="Hibbett D."/>
            <person name="Henrissat B."/>
            <person name="Matheny P.B."/>
            <person name="Labbe J."/>
            <person name="Martin F.M."/>
        </authorList>
    </citation>
    <scope>NUCLEOTIDE SEQUENCE</scope>
    <source>
        <strain evidence="1">FP105234-sp</strain>
    </source>
</reference>
<comment type="caution">
    <text evidence="1">The sequence shown here is derived from an EMBL/GenBank/DDBJ whole genome shotgun (WGS) entry which is preliminary data.</text>
</comment>
<proteinExistence type="predicted"/>
<name>A0ACB8RNP1_9AGAM</name>
<evidence type="ECO:0000313" key="1">
    <source>
        <dbReference type="EMBL" id="KAI0045128.1"/>
    </source>
</evidence>
<accession>A0ACB8RNP1</accession>
<organism evidence="1 2">
    <name type="scientific">Auriscalpium vulgare</name>
    <dbReference type="NCBI Taxonomy" id="40419"/>
    <lineage>
        <taxon>Eukaryota</taxon>
        <taxon>Fungi</taxon>
        <taxon>Dikarya</taxon>
        <taxon>Basidiomycota</taxon>
        <taxon>Agaricomycotina</taxon>
        <taxon>Agaricomycetes</taxon>
        <taxon>Russulales</taxon>
        <taxon>Auriscalpiaceae</taxon>
        <taxon>Auriscalpium</taxon>
    </lineage>
</organism>
<gene>
    <name evidence="1" type="ORF">FA95DRAFT_1620919</name>
</gene>
<dbReference type="EMBL" id="MU275960">
    <property type="protein sequence ID" value="KAI0045128.1"/>
    <property type="molecule type" value="Genomic_DNA"/>
</dbReference>
<sequence length="224" mass="25290">MFGKRLASKLDSLVACAHVLSPRIPSIFTDALSVLAHRLRRKDSEERRRTKEAAAAQQKDPRKICMAEQAKWDAKKRVRTRMPDAWSRYDAGWARLAEAGTASDSESDTARSANNAPLTFKHFPWPMLDAPRRRGHITTRAVRRFVLSEHCPSSASADAVARIRDTLVRFERSYDGCIVAKDGWAVRLGVLKVRLVLWNLLSVMTQEGEGGGKCEMSVIWKQRM</sequence>
<keyword evidence="2" id="KW-1185">Reference proteome</keyword>
<dbReference type="Proteomes" id="UP000814033">
    <property type="component" value="Unassembled WGS sequence"/>
</dbReference>
<reference evidence="1" key="1">
    <citation type="submission" date="2021-02" db="EMBL/GenBank/DDBJ databases">
        <authorList>
            <consortium name="DOE Joint Genome Institute"/>
            <person name="Ahrendt S."/>
            <person name="Looney B.P."/>
            <person name="Miyauchi S."/>
            <person name="Morin E."/>
            <person name="Drula E."/>
            <person name="Courty P.E."/>
            <person name="Chicoki N."/>
            <person name="Fauchery L."/>
            <person name="Kohler A."/>
            <person name="Kuo A."/>
            <person name="Labutti K."/>
            <person name="Pangilinan J."/>
            <person name="Lipzen A."/>
            <person name="Riley R."/>
            <person name="Andreopoulos W."/>
            <person name="He G."/>
            <person name="Johnson J."/>
            <person name="Barry K.W."/>
            <person name="Grigoriev I.V."/>
            <person name="Nagy L."/>
            <person name="Hibbett D."/>
            <person name="Henrissat B."/>
            <person name="Matheny P.B."/>
            <person name="Labbe J."/>
            <person name="Martin F."/>
        </authorList>
    </citation>
    <scope>NUCLEOTIDE SEQUENCE</scope>
    <source>
        <strain evidence="1">FP105234-sp</strain>
    </source>
</reference>